<comment type="catalytic activity">
    <reaction evidence="1">
        <text>a (3S)-3-hydroxyacyl-CoA + NAD(+) = a 3-oxoacyl-CoA + NADH + H(+)</text>
        <dbReference type="Rhea" id="RHEA:22432"/>
        <dbReference type="ChEBI" id="CHEBI:15378"/>
        <dbReference type="ChEBI" id="CHEBI:57318"/>
        <dbReference type="ChEBI" id="CHEBI:57540"/>
        <dbReference type="ChEBI" id="CHEBI:57945"/>
        <dbReference type="ChEBI" id="CHEBI:90726"/>
        <dbReference type="EC" id="1.1.1.35"/>
    </reaction>
</comment>
<dbReference type="Gene3D" id="3.40.50.720">
    <property type="entry name" value="NAD(P)-binding Rossmann-like Domain"/>
    <property type="match status" value="1"/>
</dbReference>
<dbReference type="RefSeq" id="WP_224192139.1">
    <property type="nucleotide sequence ID" value="NZ_JAIRAU010000015.1"/>
</dbReference>
<comment type="caution">
    <text evidence="3">The sequence shown here is derived from an EMBL/GenBank/DDBJ whole genome shotgun (WGS) entry which is preliminary data.</text>
</comment>
<dbReference type="SUPFAM" id="SSF51735">
    <property type="entry name" value="NAD(P)-binding Rossmann-fold domains"/>
    <property type="match status" value="1"/>
</dbReference>
<dbReference type="Pfam" id="PF02737">
    <property type="entry name" value="3HCDH_N"/>
    <property type="match status" value="1"/>
</dbReference>
<gene>
    <name evidence="3" type="ORF">K7C98_13995</name>
</gene>
<dbReference type="PANTHER" id="PTHR11941">
    <property type="entry name" value="ENOYL-COA HYDRATASE-RELATED"/>
    <property type="match status" value="1"/>
</dbReference>
<feature type="domain" description="3-hydroxyacyl-CoA dehydrogenase NAD binding" evidence="2">
    <location>
        <begin position="31"/>
        <end position="203"/>
    </location>
</feature>
<dbReference type="CDD" id="cd06558">
    <property type="entry name" value="crotonase-like"/>
    <property type="match status" value="1"/>
</dbReference>
<accession>A0ABS7TQN5</accession>
<dbReference type="Pfam" id="PF00378">
    <property type="entry name" value="ECH_1"/>
    <property type="match status" value="1"/>
</dbReference>
<evidence type="ECO:0000256" key="1">
    <source>
        <dbReference type="ARBA" id="ARBA00049556"/>
    </source>
</evidence>
<dbReference type="SUPFAM" id="SSF52096">
    <property type="entry name" value="ClpP/crotonase"/>
    <property type="match status" value="1"/>
</dbReference>
<evidence type="ECO:0000313" key="3">
    <source>
        <dbReference type="EMBL" id="MBZ5710371.1"/>
    </source>
</evidence>
<dbReference type="PANTHER" id="PTHR11941:SF54">
    <property type="entry name" value="ENOYL-COA HYDRATASE, MITOCHONDRIAL"/>
    <property type="match status" value="1"/>
</dbReference>
<dbReference type="Proteomes" id="UP001139031">
    <property type="component" value="Unassembled WGS sequence"/>
</dbReference>
<evidence type="ECO:0000313" key="4">
    <source>
        <dbReference type="Proteomes" id="UP001139031"/>
    </source>
</evidence>
<dbReference type="InterPro" id="IPR006176">
    <property type="entry name" value="3-OHacyl-CoA_DH_NAD-bd"/>
</dbReference>
<dbReference type="EMBL" id="JAIRAU010000015">
    <property type="protein sequence ID" value="MBZ5710371.1"/>
    <property type="molecule type" value="Genomic_DNA"/>
</dbReference>
<sequence>METARDPSISAIFQPDGGPPRALLVAGCCGNVGFGKLGQLARILARHGVPVIALDLSPAVEQVAAKLAEQFAPRVSPAEIEAITRAIIPIRGGVADIPADLKIGLVFEAVPESLAVKKPLYAAIRARDPEALIFSATSGFTTHHLFDGLPGADRCGVLHPFFPHLTNKLWELPEQGAVTGPAALKLIRGFLGRAGMTLISVGDVPSFAADRLFCGMMLEAVRIHESTGLSPAQVDDACKQLLGTSPFFVHNLIRGANALSAHCMELMREEVDSTLYAIPEAWKPYIADPGKQWPYERGQKCPPEGVAVVRARMFGMLFALTARMLGHGIVAADALNYLAEKALAFREGPPALIAAMGLDQAAALTRAFLAEQRITRADEVAPLDVFSRTGRGEHVGWDSIYVGRSAAGGVGLISLKRSTLGHTLLAELGRAVDALQADPDVEAIVVAPDGLFNRDFGHGADVGAFVPVLGKRDAALALIQGWKAALGKLRAGKPTVAAIVGRALGGGMELASSCHARIAAEGAVIAQPEPTVGVIPGLGGCHLLHRSSAPEHFAAINELLLTGKSITAARAHELGLVSALVPVRDLPRASGEFALALARGTAPLPPFRTGPAEVKVDRDVDPHNEQGVVLDAQLRDLLARTIEDVNALDVAAGGALEEQRAADSLCLSSSKVGVTAMSRGKPPVFEHPLAPA</sequence>
<proteinExistence type="predicted"/>
<evidence type="ECO:0000259" key="2">
    <source>
        <dbReference type="Pfam" id="PF02737"/>
    </source>
</evidence>
<dbReference type="Gene3D" id="3.90.226.10">
    <property type="entry name" value="2-enoyl-CoA Hydratase, Chain A, domain 1"/>
    <property type="match status" value="1"/>
</dbReference>
<dbReference type="InterPro" id="IPR029045">
    <property type="entry name" value="ClpP/crotonase-like_dom_sf"/>
</dbReference>
<keyword evidence="4" id="KW-1185">Reference proteome</keyword>
<protein>
    <submittedName>
        <fullName evidence="3">Enoyl-CoA hydratase/isomerase family protein</fullName>
    </submittedName>
</protein>
<reference evidence="3" key="1">
    <citation type="submission" date="2021-08" db="EMBL/GenBank/DDBJ databases">
        <authorList>
            <person name="Stevens D.C."/>
        </authorList>
    </citation>
    <scope>NUCLEOTIDE SEQUENCE</scope>
    <source>
        <strain evidence="3">DSM 53165</strain>
    </source>
</reference>
<dbReference type="InterPro" id="IPR001753">
    <property type="entry name" value="Enoyl-CoA_hydra/iso"/>
</dbReference>
<name>A0ABS7TQN5_9BACT</name>
<dbReference type="Gene3D" id="1.10.1040.50">
    <property type="match status" value="1"/>
</dbReference>
<dbReference type="InterPro" id="IPR036291">
    <property type="entry name" value="NAD(P)-bd_dom_sf"/>
</dbReference>
<organism evidence="3 4">
    <name type="scientific">Nannocystis pusilla</name>
    <dbReference type="NCBI Taxonomy" id="889268"/>
    <lineage>
        <taxon>Bacteria</taxon>
        <taxon>Pseudomonadati</taxon>
        <taxon>Myxococcota</taxon>
        <taxon>Polyangia</taxon>
        <taxon>Nannocystales</taxon>
        <taxon>Nannocystaceae</taxon>
        <taxon>Nannocystis</taxon>
    </lineage>
</organism>